<organism evidence="1 2">
    <name type="scientific">Glossina palpalis gambiensis</name>
    <dbReference type="NCBI Taxonomy" id="67801"/>
    <lineage>
        <taxon>Eukaryota</taxon>
        <taxon>Metazoa</taxon>
        <taxon>Ecdysozoa</taxon>
        <taxon>Arthropoda</taxon>
        <taxon>Hexapoda</taxon>
        <taxon>Insecta</taxon>
        <taxon>Pterygota</taxon>
        <taxon>Neoptera</taxon>
        <taxon>Endopterygota</taxon>
        <taxon>Diptera</taxon>
        <taxon>Brachycera</taxon>
        <taxon>Muscomorpha</taxon>
        <taxon>Hippoboscoidea</taxon>
        <taxon>Glossinidae</taxon>
        <taxon>Glossina</taxon>
    </lineage>
</organism>
<evidence type="ECO:0000313" key="1">
    <source>
        <dbReference type="EnsemblMetazoa" id="GPPI035707-PA"/>
    </source>
</evidence>
<accession>A0A1B0BNM3</accession>
<dbReference type="EMBL" id="JXJN01017459">
    <property type="status" value="NOT_ANNOTATED_CDS"/>
    <property type="molecule type" value="Genomic_DNA"/>
</dbReference>
<dbReference type="EnsemblMetazoa" id="GPPI035707-RA">
    <property type="protein sequence ID" value="GPPI035707-PA"/>
    <property type="gene ID" value="GPPI035707"/>
</dbReference>
<dbReference type="VEuPathDB" id="VectorBase:GPPI035707"/>
<keyword evidence="2" id="KW-1185">Reference proteome</keyword>
<evidence type="ECO:0000313" key="2">
    <source>
        <dbReference type="Proteomes" id="UP000092460"/>
    </source>
</evidence>
<dbReference type="AlphaFoldDB" id="A0A1B0BNM3"/>
<dbReference type="Proteomes" id="UP000092460">
    <property type="component" value="Unassembled WGS sequence"/>
</dbReference>
<dbReference type="STRING" id="67801.A0A1B0BNM3"/>
<reference evidence="2" key="1">
    <citation type="submission" date="2015-01" db="EMBL/GenBank/DDBJ databases">
        <authorList>
            <person name="Aksoy S."/>
            <person name="Warren W."/>
            <person name="Wilson R.K."/>
        </authorList>
    </citation>
    <scope>NUCLEOTIDE SEQUENCE [LARGE SCALE GENOMIC DNA]</scope>
    <source>
        <strain evidence="2">IAEA</strain>
    </source>
</reference>
<protein>
    <submittedName>
        <fullName evidence="1">Uncharacterized protein</fullName>
    </submittedName>
</protein>
<name>A0A1B0BNM3_9MUSC</name>
<proteinExistence type="predicted"/>
<reference evidence="1" key="2">
    <citation type="submission" date="2020-05" db="UniProtKB">
        <authorList>
            <consortium name="EnsemblMetazoa"/>
        </authorList>
    </citation>
    <scope>IDENTIFICATION</scope>
    <source>
        <strain evidence="1">IAEA</strain>
    </source>
</reference>
<sequence>MSRIYEKSISEISSQQPHIQQQQQPTLYQQQQSMLSNATTLTLGNSSLFNNNNNAMANANNFIGGFSSFDSDSLPDYSEFDSESVTLDYFKERQWVHYGNSGQTCLCNWREIFQILKKTPALHLALSCRKSGANAGTDIRTVEL</sequence>